<evidence type="ECO:0000256" key="1">
    <source>
        <dbReference type="ARBA" id="ARBA00023015"/>
    </source>
</evidence>
<dbReference type="Gene3D" id="1.10.10.10">
    <property type="entry name" value="Winged helix-like DNA-binding domain superfamily/Winged helix DNA-binding domain"/>
    <property type="match status" value="1"/>
</dbReference>
<dbReference type="PANTHER" id="PTHR30185">
    <property type="entry name" value="CRYPTIC BETA-GLUCOSIDE BGL OPERON ANTITERMINATOR"/>
    <property type="match status" value="1"/>
</dbReference>
<keyword evidence="1" id="KW-0805">Transcription regulation</keyword>
<name>A0A429ZGB5_9ENTE</name>
<dbReference type="AlphaFoldDB" id="A0A429ZGB5"/>
<evidence type="ECO:0000313" key="5">
    <source>
        <dbReference type="Proteomes" id="UP000287239"/>
    </source>
</evidence>
<dbReference type="InterPro" id="IPR050661">
    <property type="entry name" value="BglG_antiterminators"/>
</dbReference>
<dbReference type="InterPro" id="IPR007737">
    <property type="entry name" value="Mga_HTH"/>
</dbReference>
<keyword evidence="5" id="KW-1185">Reference proteome</keyword>
<comment type="caution">
    <text evidence="4">The sequence shown here is derived from an EMBL/GenBank/DDBJ whole genome shotgun (WGS) entry which is preliminary data.</text>
</comment>
<dbReference type="OrthoDB" id="2191269at2"/>
<organism evidence="4 5">
    <name type="scientific">Vagococcus salmoninarum</name>
    <dbReference type="NCBI Taxonomy" id="2739"/>
    <lineage>
        <taxon>Bacteria</taxon>
        <taxon>Bacillati</taxon>
        <taxon>Bacillota</taxon>
        <taxon>Bacilli</taxon>
        <taxon>Lactobacillales</taxon>
        <taxon>Enterococcaceae</taxon>
        <taxon>Vagococcus</taxon>
    </lineage>
</organism>
<dbReference type="GeneID" id="98569189"/>
<dbReference type="InterPro" id="IPR036388">
    <property type="entry name" value="WH-like_DNA-bd_sf"/>
</dbReference>
<dbReference type="PANTHER" id="PTHR30185:SF18">
    <property type="entry name" value="TRANSCRIPTIONAL REGULATOR MTLR"/>
    <property type="match status" value="1"/>
</dbReference>
<evidence type="ECO:0000313" key="4">
    <source>
        <dbReference type="EMBL" id="RST92762.1"/>
    </source>
</evidence>
<feature type="domain" description="Mga helix-turn-helix" evidence="3">
    <location>
        <begin position="74"/>
        <end position="156"/>
    </location>
</feature>
<reference evidence="4 5" key="1">
    <citation type="submission" date="2017-05" db="EMBL/GenBank/DDBJ databases">
        <title>Vagococcus spp. assemblies.</title>
        <authorList>
            <person name="Gulvik C.A."/>
        </authorList>
    </citation>
    <scope>NUCLEOTIDE SEQUENCE [LARGE SCALE GENOMIC DNA]</scope>
    <source>
        <strain evidence="4 5">NCFB 2777</strain>
    </source>
</reference>
<dbReference type="EMBL" id="NGJU01000021">
    <property type="protein sequence ID" value="RST92762.1"/>
    <property type="molecule type" value="Genomic_DNA"/>
</dbReference>
<dbReference type="RefSeq" id="WP_126781666.1">
    <property type="nucleotide sequence ID" value="NZ_NGJU01000021.1"/>
</dbReference>
<protein>
    <recommendedName>
        <fullName evidence="3">Mga helix-turn-helix domain-containing protein</fullName>
    </recommendedName>
</protein>
<dbReference type="Proteomes" id="UP000287239">
    <property type="component" value="Unassembled WGS sequence"/>
</dbReference>
<evidence type="ECO:0000256" key="2">
    <source>
        <dbReference type="ARBA" id="ARBA00023163"/>
    </source>
</evidence>
<sequence length="478" mass="55475">MKQLFNKSMARQMSLVEEINQSEESSVIELANQFGADVKTIMKDIKEINKTIYPLEVVPSVSLTYYVEVPPGYSFDFVYISFLAKSPEFQLLELIFKNETYSGQELSKKLFLSLSSLRRRVIRLNSILQSEGIRIESNPYRIRGDEKRIVNFFVHYLVGKYTISQNYLSEFEQKNITHLVNKILTVSKIKENFHYRELTTWLIVVSLVREKHGVSIEGLDIGVFEAVRQYYAEEVILHKKFKSVFKVGVTTSLLCRSTYLVIQPGYAYTTDQWQGESLVGTKSYERGRRIEALLAKIVSDFKLTSPPPEVALKLYNISITHLGKVRLLNNLDDVFLKEAQKKWPEFIQMLTKEYEASSQYLATEQFSVFVFQLVSEWAELAHYLSRNQKKLSIGLFYTTTQAHMEYVARELQRFLPDILTITFLDDGGKEELLTKEIDVIVTKINDFSNTKKVICLSRDIDSKDVAKVSKFYEQWLLK</sequence>
<keyword evidence="2" id="KW-0804">Transcription</keyword>
<gene>
    <name evidence="4" type="ORF">CBF35_12635</name>
</gene>
<dbReference type="Pfam" id="PF05043">
    <property type="entry name" value="Mga"/>
    <property type="match status" value="1"/>
</dbReference>
<proteinExistence type="predicted"/>
<accession>A0A429ZGB5</accession>
<evidence type="ECO:0000259" key="3">
    <source>
        <dbReference type="Pfam" id="PF05043"/>
    </source>
</evidence>